<reference evidence="8" key="2">
    <citation type="submission" date="2016-04" db="EMBL/GenBank/DDBJ databases">
        <title>Planomonospora sphaerica JCM9374 whole genome shotgun sequence.</title>
        <authorList>
            <person name="Suzuki T."/>
            <person name="Dohra H."/>
            <person name="Kodani S."/>
        </authorList>
    </citation>
    <scope>NUCLEOTIDE SEQUENCE [LARGE SCALE GENOMIC DNA]</scope>
    <source>
        <strain evidence="8">JCM 9374</strain>
    </source>
</reference>
<dbReference type="PROSITE" id="PS50109">
    <property type="entry name" value="HIS_KIN"/>
    <property type="match status" value="1"/>
</dbReference>
<reference evidence="7 8" key="1">
    <citation type="journal article" date="2016" name="Genome Announc.">
        <title>Draft Genome Sequence of Planomonospora sphaerica JCM9374, a Rare Actinomycete.</title>
        <authorList>
            <person name="Dohra H."/>
            <person name="Suzuki T."/>
            <person name="Inoue Y."/>
            <person name="Kodani S."/>
        </authorList>
    </citation>
    <scope>NUCLEOTIDE SEQUENCE [LARGE SCALE GENOMIC DNA]</scope>
    <source>
        <strain evidence="7 8">JCM 9374</strain>
    </source>
</reference>
<dbReference type="AlphaFoldDB" id="A0A171DKS7"/>
<evidence type="ECO:0000313" key="7">
    <source>
        <dbReference type="EMBL" id="GAT69432.1"/>
    </source>
</evidence>
<feature type="domain" description="Histidine kinase" evidence="6">
    <location>
        <begin position="1"/>
        <end position="122"/>
    </location>
</feature>
<dbReference type="Pfam" id="PF02518">
    <property type="entry name" value="HATPase_c"/>
    <property type="match status" value="1"/>
</dbReference>
<keyword evidence="3" id="KW-0808">Transferase</keyword>
<dbReference type="Proteomes" id="UP000077701">
    <property type="component" value="Unassembled WGS sequence"/>
</dbReference>
<sequence length="125" mass="12963">MYIGPLTTVEADLSMIRQLLTNLIGNAIKYTPPGHAAYVDITGTRTGDGRVCVEIADRGIGIPPGEHQAIFAGFHRAATGYTGTGLGLAICQRIAERHGGTITATDNPGGGARFTFTLPTADGPP</sequence>
<dbReference type="InterPro" id="IPR050736">
    <property type="entry name" value="Sensor_HK_Regulatory"/>
</dbReference>
<evidence type="ECO:0000256" key="1">
    <source>
        <dbReference type="ARBA" id="ARBA00000085"/>
    </source>
</evidence>
<dbReference type="EC" id="2.7.13.3" evidence="2"/>
<evidence type="ECO:0000259" key="6">
    <source>
        <dbReference type="PROSITE" id="PS50109"/>
    </source>
</evidence>
<dbReference type="PRINTS" id="PR00344">
    <property type="entry name" value="BCTRLSENSOR"/>
</dbReference>
<dbReference type="STRING" id="161355.PS9374_05107"/>
<dbReference type="PANTHER" id="PTHR43711">
    <property type="entry name" value="TWO-COMPONENT HISTIDINE KINASE"/>
    <property type="match status" value="1"/>
</dbReference>
<name>A0A171DKS7_9ACTN</name>
<dbReference type="EMBL" id="BDCX01000013">
    <property type="protein sequence ID" value="GAT69432.1"/>
    <property type="molecule type" value="Genomic_DNA"/>
</dbReference>
<keyword evidence="5" id="KW-0902">Two-component regulatory system</keyword>
<keyword evidence="4" id="KW-0418">Kinase</keyword>
<evidence type="ECO:0000256" key="5">
    <source>
        <dbReference type="ARBA" id="ARBA00023012"/>
    </source>
</evidence>
<protein>
    <recommendedName>
        <fullName evidence="2">histidine kinase</fullName>
        <ecNumber evidence="2">2.7.13.3</ecNumber>
    </recommendedName>
</protein>
<proteinExistence type="predicted"/>
<accession>A0A171DKS7</accession>
<evidence type="ECO:0000256" key="3">
    <source>
        <dbReference type="ARBA" id="ARBA00022679"/>
    </source>
</evidence>
<dbReference type="SMART" id="SM00387">
    <property type="entry name" value="HATPase_c"/>
    <property type="match status" value="1"/>
</dbReference>
<dbReference type="InterPro" id="IPR036890">
    <property type="entry name" value="HATPase_C_sf"/>
</dbReference>
<evidence type="ECO:0000256" key="2">
    <source>
        <dbReference type="ARBA" id="ARBA00012438"/>
    </source>
</evidence>
<dbReference type="RefSeq" id="WP_068900845.1">
    <property type="nucleotide sequence ID" value="NZ_BDCX01000013.1"/>
</dbReference>
<evidence type="ECO:0000256" key="4">
    <source>
        <dbReference type="ARBA" id="ARBA00022777"/>
    </source>
</evidence>
<gene>
    <name evidence="7" type="ORF">PS9374_05107</name>
</gene>
<keyword evidence="8" id="KW-1185">Reference proteome</keyword>
<comment type="caution">
    <text evidence="7">The sequence shown here is derived from an EMBL/GenBank/DDBJ whole genome shotgun (WGS) entry which is preliminary data.</text>
</comment>
<dbReference type="SUPFAM" id="SSF55874">
    <property type="entry name" value="ATPase domain of HSP90 chaperone/DNA topoisomerase II/histidine kinase"/>
    <property type="match status" value="1"/>
</dbReference>
<organism evidence="7 8">
    <name type="scientific">Planomonospora sphaerica</name>
    <dbReference type="NCBI Taxonomy" id="161355"/>
    <lineage>
        <taxon>Bacteria</taxon>
        <taxon>Bacillati</taxon>
        <taxon>Actinomycetota</taxon>
        <taxon>Actinomycetes</taxon>
        <taxon>Streptosporangiales</taxon>
        <taxon>Streptosporangiaceae</taxon>
        <taxon>Planomonospora</taxon>
    </lineage>
</organism>
<dbReference type="GO" id="GO:0000160">
    <property type="term" value="P:phosphorelay signal transduction system"/>
    <property type="evidence" value="ECO:0007669"/>
    <property type="project" value="UniProtKB-KW"/>
</dbReference>
<dbReference type="InterPro" id="IPR004358">
    <property type="entry name" value="Sig_transdc_His_kin-like_C"/>
</dbReference>
<dbReference type="PANTHER" id="PTHR43711:SF1">
    <property type="entry name" value="HISTIDINE KINASE 1"/>
    <property type="match status" value="1"/>
</dbReference>
<dbReference type="GO" id="GO:0004673">
    <property type="term" value="F:protein histidine kinase activity"/>
    <property type="evidence" value="ECO:0007669"/>
    <property type="project" value="UniProtKB-EC"/>
</dbReference>
<comment type="catalytic activity">
    <reaction evidence="1">
        <text>ATP + protein L-histidine = ADP + protein N-phospho-L-histidine.</text>
        <dbReference type="EC" id="2.7.13.3"/>
    </reaction>
</comment>
<evidence type="ECO:0000313" key="8">
    <source>
        <dbReference type="Proteomes" id="UP000077701"/>
    </source>
</evidence>
<dbReference type="InterPro" id="IPR003594">
    <property type="entry name" value="HATPase_dom"/>
</dbReference>
<dbReference type="Gene3D" id="3.30.565.10">
    <property type="entry name" value="Histidine kinase-like ATPase, C-terminal domain"/>
    <property type="match status" value="1"/>
</dbReference>
<dbReference type="InterPro" id="IPR005467">
    <property type="entry name" value="His_kinase_dom"/>
</dbReference>